<evidence type="ECO:0000313" key="2">
    <source>
        <dbReference type="EMBL" id="MTL93264.1"/>
    </source>
</evidence>
<accession>A0A6G2CK16</accession>
<dbReference type="PANTHER" id="PTHR36834:SF1">
    <property type="entry name" value="INTEGRAL MEMBRANE PROTEIN"/>
    <property type="match status" value="1"/>
</dbReference>
<dbReference type="Pfam" id="PF04892">
    <property type="entry name" value="VanZ"/>
    <property type="match status" value="1"/>
</dbReference>
<proteinExistence type="predicted"/>
<feature type="domain" description="VanZ-like" evidence="1">
    <location>
        <begin position="48"/>
        <end position="187"/>
    </location>
</feature>
<dbReference type="RefSeq" id="WP_129821304.1">
    <property type="nucleotide sequence ID" value="NZ_RCYV01000004.1"/>
</dbReference>
<comment type="caution">
    <text evidence="2">The sequence shown here is derived from an EMBL/GenBank/DDBJ whole genome shotgun (WGS) entry which is preliminary data.</text>
</comment>
<dbReference type="AlphaFoldDB" id="A0A6G2CK16"/>
<gene>
    <name evidence="2" type="ORF">GMA64_01865</name>
</gene>
<dbReference type="InterPro" id="IPR006976">
    <property type="entry name" value="VanZ-like"/>
</dbReference>
<name>A0A6G2CK16_9FIRM</name>
<protein>
    <recommendedName>
        <fullName evidence="1">VanZ-like domain-containing protein</fullName>
    </recommendedName>
</protein>
<evidence type="ECO:0000259" key="1">
    <source>
        <dbReference type="Pfam" id="PF04892"/>
    </source>
</evidence>
<sequence>MRLILHYISGMLGYMLILFPFYCIGRYIYLRRTGNKSDVLQELVLGSFVLYMIGLSSQTIIPRWYMGIYSDTGQFYFDIYAGIDLSRVNLIPFKTISSQLFGANPSVDDWNSVSLLNLMANVFLFAPIGLFFPLLWTKWNSIKNVFFVGLMTTSLVEVIQLFIGRSVDIDDIILNTIGVFIGYGFFICASKFKLFQSISTNLKTNKNE</sequence>
<dbReference type="PANTHER" id="PTHR36834">
    <property type="entry name" value="MEMBRANE PROTEIN-RELATED"/>
    <property type="match status" value="1"/>
</dbReference>
<organism evidence="2">
    <name type="scientific">Turicibacter sanguinis</name>
    <dbReference type="NCBI Taxonomy" id="154288"/>
    <lineage>
        <taxon>Bacteria</taxon>
        <taxon>Bacillati</taxon>
        <taxon>Bacillota</taxon>
        <taxon>Erysipelotrichia</taxon>
        <taxon>Erysipelotrichales</taxon>
        <taxon>Turicibacteraceae</taxon>
        <taxon>Turicibacter</taxon>
    </lineage>
</organism>
<reference evidence="2" key="1">
    <citation type="journal article" date="2019" name="Nat. Med.">
        <title>A library of human gut bacterial isolates paired with longitudinal multiomics data enables mechanistic microbiome research.</title>
        <authorList>
            <person name="Poyet M."/>
            <person name="Groussin M."/>
            <person name="Gibbons S.M."/>
            <person name="Avila-Pacheco J."/>
            <person name="Jiang X."/>
            <person name="Kearney S.M."/>
            <person name="Perrotta A.R."/>
            <person name="Berdy B."/>
            <person name="Zhao S."/>
            <person name="Lieberman T.D."/>
            <person name="Swanson P.K."/>
            <person name="Smith M."/>
            <person name="Roesemann S."/>
            <person name="Alexander J.E."/>
            <person name="Rich S.A."/>
            <person name="Livny J."/>
            <person name="Vlamakis H."/>
            <person name="Clish C."/>
            <person name="Bullock K."/>
            <person name="Deik A."/>
            <person name="Scott J."/>
            <person name="Pierce K.A."/>
            <person name="Xavier R.J."/>
            <person name="Alm E.J."/>
        </authorList>
    </citation>
    <scope>NUCLEOTIDE SEQUENCE</scope>
    <source>
        <strain evidence="2">BIOML-A179</strain>
    </source>
</reference>
<dbReference type="InterPro" id="IPR053150">
    <property type="entry name" value="Teicoplanin_resist-assoc"/>
</dbReference>
<dbReference type="EMBL" id="WMQV01000002">
    <property type="protein sequence ID" value="MTL93264.1"/>
    <property type="molecule type" value="Genomic_DNA"/>
</dbReference>